<keyword evidence="5 6" id="KW-0472">Membrane</keyword>
<dbReference type="Pfam" id="PF07690">
    <property type="entry name" value="MFS_1"/>
    <property type="match status" value="1"/>
</dbReference>
<evidence type="ECO:0000256" key="3">
    <source>
        <dbReference type="ARBA" id="ARBA00022692"/>
    </source>
</evidence>
<protein>
    <submittedName>
        <fullName evidence="7">MFS transporter</fullName>
    </submittedName>
</protein>
<dbReference type="RefSeq" id="WP_379098061.1">
    <property type="nucleotide sequence ID" value="NZ_JBHUFP010000010.1"/>
</dbReference>
<dbReference type="InterPro" id="IPR036259">
    <property type="entry name" value="MFS_trans_sf"/>
</dbReference>
<dbReference type="Proteomes" id="UP001597420">
    <property type="component" value="Unassembled WGS sequence"/>
</dbReference>
<keyword evidence="2" id="KW-1003">Cell membrane</keyword>
<dbReference type="Gene3D" id="1.20.1250.20">
    <property type="entry name" value="MFS general substrate transporter like domains"/>
    <property type="match status" value="1"/>
</dbReference>
<feature type="transmembrane region" description="Helical" evidence="6">
    <location>
        <begin position="32"/>
        <end position="58"/>
    </location>
</feature>
<keyword evidence="3 6" id="KW-0812">Transmembrane</keyword>
<dbReference type="PANTHER" id="PTHR23513">
    <property type="entry name" value="INTEGRAL MEMBRANE EFFLUX PROTEIN-RELATED"/>
    <property type="match status" value="1"/>
</dbReference>
<feature type="transmembrane region" description="Helical" evidence="6">
    <location>
        <begin position="140"/>
        <end position="161"/>
    </location>
</feature>
<gene>
    <name evidence="7" type="ORF">ACFSAV_07545</name>
</gene>
<organism evidence="7 8">
    <name type="scientific">Pasteurella oralis</name>
    <dbReference type="NCBI Taxonomy" id="1071947"/>
    <lineage>
        <taxon>Bacteria</taxon>
        <taxon>Pseudomonadati</taxon>
        <taxon>Pseudomonadota</taxon>
        <taxon>Gammaproteobacteria</taxon>
        <taxon>Pasteurellales</taxon>
        <taxon>Pasteurellaceae</taxon>
        <taxon>Pasteurella</taxon>
    </lineage>
</organism>
<evidence type="ECO:0000256" key="1">
    <source>
        <dbReference type="ARBA" id="ARBA00004651"/>
    </source>
</evidence>
<keyword evidence="4 6" id="KW-1133">Transmembrane helix</keyword>
<evidence type="ECO:0000256" key="4">
    <source>
        <dbReference type="ARBA" id="ARBA00022989"/>
    </source>
</evidence>
<feature type="transmembrane region" description="Helical" evidence="6">
    <location>
        <begin position="167"/>
        <end position="184"/>
    </location>
</feature>
<feature type="transmembrane region" description="Helical" evidence="6">
    <location>
        <begin position="5"/>
        <end position="26"/>
    </location>
</feature>
<feature type="transmembrane region" description="Helical" evidence="6">
    <location>
        <begin position="370"/>
        <end position="388"/>
    </location>
</feature>
<comment type="subcellular location">
    <subcellularLocation>
        <location evidence="1">Cell membrane</location>
        <topology evidence="1">Multi-pass membrane protein</topology>
    </subcellularLocation>
</comment>
<dbReference type="SUPFAM" id="SSF103473">
    <property type="entry name" value="MFS general substrate transporter"/>
    <property type="match status" value="1"/>
</dbReference>
<name>A0ABW4NVC6_9PAST</name>
<proteinExistence type="predicted"/>
<feature type="transmembrane region" description="Helical" evidence="6">
    <location>
        <begin position="98"/>
        <end position="119"/>
    </location>
</feature>
<dbReference type="EMBL" id="JBHUFP010000010">
    <property type="protein sequence ID" value="MFD1806219.1"/>
    <property type="molecule type" value="Genomic_DNA"/>
</dbReference>
<evidence type="ECO:0000313" key="7">
    <source>
        <dbReference type="EMBL" id="MFD1806219.1"/>
    </source>
</evidence>
<evidence type="ECO:0000256" key="5">
    <source>
        <dbReference type="ARBA" id="ARBA00023136"/>
    </source>
</evidence>
<dbReference type="PANTHER" id="PTHR23513:SF6">
    <property type="entry name" value="MAJOR FACILITATOR SUPERFAMILY ASSOCIATED DOMAIN-CONTAINING PROTEIN"/>
    <property type="match status" value="1"/>
</dbReference>
<feature type="transmembrane region" description="Helical" evidence="6">
    <location>
        <begin position="215"/>
        <end position="238"/>
    </location>
</feature>
<feature type="transmembrane region" description="Helical" evidence="6">
    <location>
        <begin position="70"/>
        <end position="92"/>
    </location>
</feature>
<evidence type="ECO:0000256" key="2">
    <source>
        <dbReference type="ARBA" id="ARBA00022475"/>
    </source>
</evidence>
<evidence type="ECO:0000313" key="8">
    <source>
        <dbReference type="Proteomes" id="UP001597420"/>
    </source>
</evidence>
<keyword evidence="8" id="KW-1185">Reference proteome</keyword>
<sequence length="396" mass="44381">MNRNFLIFIISSALTLLSVEIFYIAIPLTVLALGYSAVQTSWCTFAFFLPVILVKIFISPVIENKEKKLLLLNSEIFRGLIIFIFIVTLFLMKDSNSLIWFIIPISFLFGLFTTLTEITEPAALKSLLTGKDAAPIISKYEIRTRGVQLLAPTLCGILISFDLSAPYLLAFLISFLSILLLYQLNLSMPYGNSNASVNLIKSISEAAIWIKENKLFLRMVMLTAINNFLHPILYLTIIYQLSFNNVGFDITGYILSGLGVGGIIGSIISNPLSKKLSFSQLVISVNILRIFVFAGFIFFPTAWGYFVFFVFKAILGGIWNVCYNVYTIQEMPHAYVARISGLSGLIIKIFTAIASLLAGYFIKYLGVDNVLYFLVLLTVGMFLFTLNIKKYTINKD</sequence>
<feature type="transmembrane region" description="Helical" evidence="6">
    <location>
        <begin position="250"/>
        <end position="269"/>
    </location>
</feature>
<accession>A0ABW4NVC6</accession>
<comment type="caution">
    <text evidence="7">The sequence shown here is derived from an EMBL/GenBank/DDBJ whole genome shotgun (WGS) entry which is preliminary data.</text>
</comment>
<feature type="transmembrane region" description="Helical" evidence="6">
    <location>
        <begin position="281"/>
        <end position="299"/>
    </location>
</feature>
<evidence type="ECO:0000256" key="6">
    <source>
        <dbReference type="SAM" id="Phobius"/>
    </source>
</evidence>
<reference evidence="8" key="1">
    <citation type="journal article" date="2019" name="Int. J. Syst. Evol. Microbiol.">
        <title>The Global Catalogue of Microorganisms (GCM) 10K type strain sequencing project: providing services to taxonomists for standard genome sequencing and annotation.</title>
        <authorList>
            <consortium name="The Broad Institute Genomics Platform"/>
            <consortium name="The Broad Institute Genome Sequencing Center for Infectious Disease"/>
            <person name="Wu L."/>
            <person name="Ma J."/>
        </authorList>
    </citation>
    <scope>NUCLEOTIDE SEQUENCE [LARGE SCALE GENOMIC DNA]</scope>
    <source>
        <strain evidence="8">CCM 7950</strain>
    </source>
</reference>
<feature type="transmembrane region" description="Helical" evidence="6">
    <location>
        <begin position="335"/>
        <end position="358"/>
    </location>
</feature>
<dbReference type="InterPro" id="IPR011701">
    <property type="entry name" value="MFS"/>
</dbReference>
<feature type="transmembrane region" description="Helical" evidence="6">
    <location>
        <begin position="305"/>
        <end position="323"/>
    </location>
</feature>